<accession>T1HFE8</accession>
<dbReference type="AlphaFoldDB" id="T1HFE8"/>
<evidence type="ECO:0000313" key="1">
    <source>
        <dbReference type="EnsemblMetazoa" id="RPRC002770-PA"/>
    </source>
</evidence>
<evidence type="ECO:0000313" key="2">
    <source>
        <dbReference type="Proteomes" id="UP000015103"/>
    </source>
</evidence>
<keyword evidence="2" id="KW-1185">Reference proteome</keyword>
<dbReference type="EnsemblMetazoa" id="RPRC002770-RA">
    <property type="protein sequence ID" value="RPRC002770-PA"/>
    <property type="gene ID" value="RPRC002770"/>
</dbReference>
<dbReference type="VEuPathDB" id="VectorBase:RPRC002770"/>
<proteinExistence type="predicted"/>
<protein>
    <submittedName>
        <fullName evidence="1">Uncharacterized protein</fullName>
    </submittedName>
</protein>
<dbReference type="HOGENOM" id="CLU_484242_0_0_1"/>
<dbReference type="EMBL" id="ACPB03004963">
    <property type="status" value="NOT_ANNOTATED_CDS"/>
    <property type="molecule type" value="Genomic_DNA"/>
</dbReference>
<sequence length="563" mass="65800">MVKGITLKSSLRRKGERKTLEKRNHRTVIEDYQDANVPINYDLDYYPYRSYLYDNEEEFTYGDEPHNIVKKHKTKRRGYNKEKNKISRNNYLNSQKVKIKSQRRSKQNFKTLSRRNIQSENLGEKINFRRQDYLSDYLSANRNSPYYDKLANGKSYKDDYNIEGQALRQQPELIENYNFDGYKSNKKSPYDYLHINNRSHDNLNDFSDKLKYEFQPNDFNYKTLRRVLGEAVEINAPQYPQCPAYRPSEIAIEDERNREQEEREELLKGNPRETLNYNRDMSRDRNYYRKRLERGYIFNHEESKGKPVKAILRKKRAQKSNVFTLTFPGAENVGSYISMRDWQSDLTQQPMCTKCTTKPVSTCSTSPQCIYLTTTCTEETTTCPTTVDQCTTTVQCTTTEECTTQLICSTETTKCAPTVRNFKELNEGNRVYMDLSNLVSNVFHTVPVYNSTSNGSKSKRQKFVVPYVLQQNAASLSPVNNKNNEIKIIKLEPHNLIERSKNTSRAELDNDNIFIVKLLKDLSSAGKLLEIPLQSQQSFYSVPYAPRERRQLAIMKNSRVGDG</sequence>
<dbReference type="InParanoid" id="T1HFE8"/>
<organism evidence="1 2">
    <name type="scientific">Rhodnius prolixus</name>
    <name type="common">Triatomid bug</name>
    <dbReference type="NCBI Taxonomy" id="13249"/>
    <lineage>
        <taxon>Eukaryota</taxon>
        <taxon>Metazoa</taxon>
        <taxon>Ecdysozoa</taxon>
        <taxon>Arthropoda</taxon>
        <taxon>Hexapoda</taxon>
        <taxon>Insecta</taxon>
        <taxon>Pterygota</taxon>
        <taxon>Neoptera</taxon>
        <taxon>Paraneoptera</taxon>
        <taxon>Hemiptera</taxon>
        <taxon>Heteroptera</taxon>
        <taxon>Panheteroptera</taxon>
        <taxon>Cimicomorpha</taxon>
        <taxon>Reduviidae</taxon>
        <taxon>Triatominae</taxon>
        <taxon>Rhodnius</taxon>
    </lineage>
</organism>
<name>T1HFE8_RHOPR</name>
<reference evidence="1" key="1">
    <citation type="submission" date="2015-05" db="UniProtKB">
        <authorList>
            <consortium name="EnsemblMetazoa"/>
        </authorList>
    </citation>
    <scope>IDENTIFICATION</scope>
</reference>
<dbReference type="Proteomes" id="UP000015103">
    <property type="component" value="Unassembled WGS sequence"/>
</dbReference>